<gene>
    <name evidence="1" type="ORF">GA0074692_1381</name>
</gene>
<accession>A0A1C6RZA6</accession>
<evidence type="ECO:0000313" key="1">
    <source>
        <dbReference type="EMBL" id="SCL22367.1"/>
    </source>
</evidence>
<organism evidence="1 2">
    <name type="scientific">Micromonospora pallida</name>
    <dbReference type="NCBI Taxonomy" id="145854"/>
    <lineage>
        <taxon>Bacteria</taxon>
        <taxon>Bacillati</taxon>
        <taxon>Actinomycetota</taxon>
        <taxon>Actinomycetes</taxon>
        <taxon>Micromonosporales</taxon>
        <taxon>Micromonosporaceae</taxon>
        <taxon>Micromonospora</taxon>
    </lineage>
</organism>
<keyword evidence="2" id="KW-1185">Reference proteome</keyword>
<protein>
    <submittedName>
        <fullName evidence="1">Uncharacterized protein</fullName>
    </submittedName>
</protein>
<reference evidence="2" key="1">
    <citation type="submission" date="2016-06" db="EMBL/GenBank/DDBJ databases">
        <authorList>
            <person name="Varghese N."/>
            <person name="Submissions Spin"/>
        </authorList>
    </citation>
    <scope>NUCLEOTIDE SEQUENCE [LARGE SCALE GENOMIC DNA]</scope>
    <source>
        <strain evidence="2">DSM 43817</strain>
    </source>
</reference>
<name>A0A1C6RZA6_9ACTN</name>
<proteinExistence type="predicted"/>
<dbReference type="AlphaFoldDB" id="A0A1C6RZA6"/>
<dbReference type="Proteomes" id="UP000198959">
    <property type="component" value="Unassembled WGS sequence"/>
</dbReference>
<dbReference type="EMBL" id="FMHW01000002">
    <property type="protein sequence ID" value="SCL22367.1"/>
    <property type="molecule type" value="Genomic_DNA"/>
</dbReference>
<sequence>MTTPATASRPIDADALVSLERKAAYEIPTRNQEVIADGAVVFKNSSDTAIRIKQVEPVLGSGGNGLEVVGTKIAPLRNASDERVGIRRQFPPSRSVADRWQDAVGAMIEPESAASAYELIIGFSVQTGTHRITAIRIEFEADGLVFHTDLSHDLTLCRMATPSSTAC</sequence>
<evidence type="ECO:0000313" key="2">
    <source>
        <dbReference type="Proteomes" id="UP000198959"/>
    </source>
</evidence>